<comment type="caution">
    <text evidence="1">The sequence shown here is derived from an EMBL/GenBank/DDBJ whole genome shotgun (WGS) entry which is preliminary data.</text>
</comment>
<evidence type="ECO:0000313" key="1">
    <source>
        <dbReference type="EMBL" id="KAL0326660.1"/>
    </source>
</evidence>
<reference evidence="1" key="1">
    <citation type="submission" date="2020-06" db="EMBL/GenBank/DDBJ databases">
        <authorList>
            <person name="Li T."/>
            <person name="Hu X."/>
            <person name="Zhang T."/>
            <person name="Song X."/>
            <person name="Zhang H."/>
            <person name="Dai N."/>
            <person name="Sheng W."/>
            <person name="Hou X."/>
            <person name="Wei L."/>
        </authorList>
    </citation>
    <scope>NUCLEOTIDE SEQUENCE</scope>
    <source>
        <strain evidence="1">G01</strain>
        <tissue evidence="1">Leaf</tissue>
    </source>
</reference>
<accession>A0AAW2M573</accession>
<reference evidence="1" key="2">
    <citation type="journal article" date="2024" name="Plant">
        <title>Genomic evolution and insights into agronomic trait innovations of Sesamum species.</title>
        <authorList>
            <person name="Miao H."/>
            <person name="Wang L."/>
            <person name="Qu L."/>
            <person name="Liu H."/>
            <person name="Sun Y."/>
            <person name="Le M."/>
            <person name="Wang Q."/>
            <person name="Wei S."/>
            <person name="Zheng Y."/>
            <person name="Lin W."/>
            <person name="Duan Y."/>
            <person name="Cao H."/>
            <person name="Xiong S."/>
            <person name="Wang X."/>
            <person name="Wei L."/>
            <person name="Li C."/>
            <person name="Ma Q."/>
            <person name="Ju M."/>
            <person name="Zhao R."/>
            <person name="Li G."/>
            <person name="Mu C."/>
            <person name="Tian Q."/>
            <person name="Mei H."/>
            <person name="Zhang T."/>
            <person name="Gao T."/>
            <person name="Zhang H."/>
        </authorList>
    </citation>
    <scope>NUCLEOTIDE SEQUENCE</scope>
    <source>
        <strain evidence="1">G01</strain>
    </source>
</reference>
<sequence length="357" mass="39651">MRPPGLMAPTPIHAFSVTRRLAPSTSPYSRRFPSRCLPSAAPLHVHCCTWRLIFPPDNPISQPILRPIFNLPHLYITTLSLLEISLKNTFRSNSGPDPSHALFTSSLCLLTFQDSVASVFSGQKKSSQRISLHKEMSCRNIHRSSSESDVIRSEMRTLSKMGSRSFPTPRIPEEEFEEGIHDRTGHTGNWPKSGMSWEELGFPGGGMNKNRNSGGGGCGGNGSDADRSKIGSYYQEMLKSDPTNSLLLRNYGKYLHEVEGDVVKAEEYYGRAILASPGDGEVLSLYGKLIWETQRDEDRAKSYFNQALHASPDDCMVLGSYAHFLWEAEGDEDDQDGENERATQDNVVTVAAMVEAF</sequence>
<dbReference type="PANTHER" id="PTHR26312">
    <property type="entry name" value="TETRATRICOPEPTIDE REPEAT PROTEIN 5"/>
    <property type="match status" value="1"/>
</dbReference>
<organism evidence="1">
    <name type="scientific">Sesamum angustifolium</name>
    <dbReference type="NCBI Taxonomy" id="2727405"/>
    <lineage>
        <taxon>Eukaryota</taxon>
        <taxon>Viridiplantae</taxon>
        <taxon>Streptophyta</taxon>
        <taxon>Embryophyta</taxon>
        <taxon>Tracheophyta</taxon>
        <taxon>Spermatophyta</taxon>
        <taxon>Magnoliopsida</taxon>
        <taxon>eudicotyledons</taxon>
        <taxon>Gunneridae</taxon>
        <taxon>Pentapetalae</taxon>
        <taxon>asterids</taxon>
        <taxon>lamiids</taxon>
        <taxon>Lamiales</taxon>
        <taxon>Pedaliaceae</taxon>
        <taxon>Sesamum</taxon>
    </lineage>
</organism>
<dbReference type="Gene3D" id="1.25.40.10">
    <property type="entry name" value="Tetratricopeptide repeat domain"/>
    <property type="match status" value="1"/>
</dbReference>
<protein>
    <submittedName>
        <fullName evidence="1">Uncharacterized protein</fullName>
    </submittedName>
</protein>
<dbReference type="InterPro" id="IPR011990">
    <property type="entry name" value="TPR-like_helical_dom_sf"/>
</dbReference>
<dbReference type="PANTHER" id="PTHR26312:SF123">
    <property type="entry name" value="TETRATRICOPEPTIDE REPEAT (TPR)-LIKE SUPERFAMILY PROTEIN"/>
    <property type="match status" value="1"/>
</dbReference>
<dbReference type="SUPFAM" id="SSF48452">
    <property type="entry name" value="TPR-like"/>
    <property type="match status" value="1"/>
</dbReference>
<gene>
    <name evidence="1" type="ORF">Sangu_1744000</name>
</gene>
<dbReference type="EMBL" id="JACGWK010000011">
    <property type="protein sequence ID" value="KAL0326660.1"/>
    <property type="molecule type" value="Genomic_DNA"/>
</dbReference>
<name>A0AAW2M573_9LAMI</name>
<proteinExistence type="predicted"/>
<dbReference type="AlphaFoldDB" id="A0AAW2M573"/>